<reference evidence="10" key="2">
    <citation type="submission" date="2018-05" db="EMBL/GenBank/DDBJ databases">
        <title>OmerRS3 (Oryza meridionalis Reference Sequence Version 3).</title>
        <authorList>
            <person name="Zhang J."/>
            <person name="Kudrna D."/>
            <person name="Lee S."/>
            <person name="Talag J."/>
            <person name="Welchert J."/>
            <person name="Wing R.A."/>
        </authorList>
    </citation>
    <scope>NUCLEOTIDE SEQUENCE [LARGE SCALE GENOMIC DNA]</scope>
    <source>
        <strain evidence="10">cv. OR44</strain>
    </source>
</reference>
<reference evidence="10" key="1">
    <citation type="submission" date="2015-04" db="UniProtKB">
        <authorList>
            <consortium name="EnsemblPlants"/>
        </authorList>
    </citation>
    <scope>IDENTIFICATION</scope>
</reference>
<evidence type="ECO:0000259" key="9">
    <source>
        <dbReference type="Pfam" id="PF13962"/>
    </source>
</evidence>
<evidence type="ECO:0000256" key="1">
    <source>
        <dbReference type="ARBA" id="ARBA00004141"/>
    </source>
</evidence>
<dbReference type="PANTHER" id="PTHR24186:SF50">
    <property type="entry name" value="ANKYRIN REPEAT-CONTAINING PROTEIN ITN1-LIKE ISOFORM X1"/>
    <property type="match status" value="1"/>
</dbReference>
<dbReference type="InterPro" id="IPR026961">
    <property type="entry name" value="PGG_dom"/>
</dbReference>
<dbReference type="GO" id="GO:0005886">
    <property type="term" value="C:plasma membrane"/>
    <property type="evidence" value="ECO:0007669"/>
    <property type="project" value="TreeGrafter"/>
</dbReference>
<protein>
    <recommendedName>
        <fullName evidence="9">PGG domain-containing protein</fullName>
    </recommendedName>
</protein>
<evidence type="ECO:0000256" key="3">
    <source>
        <dbReference type="ARBA" id="ARBA00022737"/>
    </source>
</evidence>
<evidence type="ECO:0000256" key="6">
    <source>
        <dbReference type="ARBA" id="ARBA00023136"/>
    </source>
</evidence>
<dbReference type="EnsemblPlants" id="OMERI09G04590.1">
    <property type="protein sequence ID" value="OMERI09G04590.1"/>
    <property type="gene ID" value="OMERI09G04590"/>
</dbReference>
<evidence type="ECO:0000313" key="11">
    <source>
        <dbReference type="Proteomes" id="UP000008021"/>
    </source>
</evidence>
<dbReference type="STRING" id="40149.A0A0E0EQU2"/>
<proteinExistence type="predicted"/>
<evidence type="ECO:0000256" key="7">
    <source>
        <dbReference type="SAM" id="MobiDB-lite"/>
    </source>
</evidence>
<dbReference type="SUPFAM" id="SSF48403">
    <property type="entry name" value="Ankyrin repeat"/>
    <property type="match status" value="1"/>
</dbReference>
<keyword evidence="3" id="KW-0677">Repeat</keyword>
<sequence>MHEGAPAPPSADVVDEEGRQEVSVEDDADGHQRSKCTDGVPAAPQASAADVEEDSVHHENISKLISGFVPPALGAPILDEVTTYDGDSALHVVAACADTEDYLKCARWKVKDLLRRMNKHGETVLHAAIGSGNKMLLEKLMSEDPELVCVPKDGTSPLDLAIALRRWDLVFESELLVASFKKFSYFGPCGQNVFHIAALWERAKSSPHAMKAVIVMLEKYPSCATLRDQRKGRTFLHNAVTRGNRALVAFACRNPEFALRIAHGNTALHLAVYCMDQPIFTCLFQNRRVRLDLTNKDGLNVLALAFHNLHARQGGCSSSDRYPQYLSSTVKALRSIIYEALLIADAPSNTGDDVPLDGRDGRDGPDRSDRIDKRKIHELRTSEEDKVSQNITTGTQVIGIVSVLVAAVAFAAAFALPGGYRADDHPNGGTPWPTLAGSYASPLHWRSSAPC</sequence>
<organism evidence="10">
    <name type="scientific">Oryza meridionalis</name>
    <dbReference type="NCBI Taxonomy" id="40149"/>
    <lineage>
        <taxon>Eukaryota</taxon>
        <taxon>Viridiplantae</taxon>
        <taxon>Streptophyta</taxon>
        <taxon>Embryophyta</taxon>
        <taxon>Tracheophyta</taxon>
        <taxon>Spermatophyta</taxon>
        <taxon>Magnoliopsida</taxon>
        <taxon>Liliopsida</taxon>
        <taxon>Poales</taxon>
        <taxon>Poaceae</taxon>
        <taxon>BOP clade</taxon>
        <taxon>Oryzoideae</taxon>
        <taxon>Oryzeae</taxon>
        <taxon>Oryzinae</taxon>
        <taxon>Oryza</taxon>
    </lineage>
</organism>
<feature type="transmembrane region" description="Helical" evidence="8">
    <location>
        <begin position="397"/>
        <end position="416"/>
    </location>
</feature>
<feature type="domain" description="PGG" evidence="9">
    <location>
        <begin position="391"/>
        <end position="431"/>
    </location>
</feature>
<dbReference type="HOGENOM" id="CLU_607477_0_0_1"/>
<keyword evidence="2 8" id="KW-0812">Transmembrane</keyword>
<name>A0A0E0EQU2_9ORYZ</name>
<keyword evidence="5" id="KW-0040">ANK repeat</keyword>
<dbReference type="AlphaFoldDB" id="A0A0E0EQU2"/>
<dbReference type="Proteomes" id="UP000008021">
    <property type="component" value="Chromosome 9"/>
</dbReference>
<dbReference type="Gene3D" id="1.25.40.20">
    <property type="entry name" value="Ankyrin repeat-containing domain"/>
    <property type="match status" value="1"/>
</dbReference>
<feature type="region of interest" description="Disordered" evidence="7">
    <location>
        <begin position="1"/>
        <end position="55"/>
    </location>
</feature>
<evidence type="ECO:0000313" key="10">
    <source>
        <dbReference type="EnsemblPlants" id="OMERI09G04590.1"/>
    </source>
</evidence>
<dbReference type="PANTHER" id="PTHR24186">
    <property type="entry name" value="PROTEIN PHOSPHATASE 1 REGULATORY SUBUNIT"/>
    <property type="match status" value="1"/>
</dbReference>
<dbReference type="Gramene" id="OMERI09G04590.1">
    <property type="protein sequence ID" value="OMERI09G04590.1"/>
    <property type="gene ID" value="OMERI09G04590"/>
</dbReference>
<accession>A0A0E0EQU2</accession>
<dbReference type="InterPro" id="IPR036770">
    <property type="entry name" value="Ankyrin_rpt-contain_sf"/>
</dbReference>
<dbReference type="SMART" id="SM00248">
    <property type="entry name" value="ANK"/>
    <property type="match status" value="4"/>
</dbReference>
<comment type="subcellular location">
    <subcellularLocation>
        <location evidence="1">Membrane</location>
        <topology evidence="1">Multi-pass membrane protein</topology>
    </subcellularLocation>
</comment>
<dbReference type="InterPro" id="IPR002110">
    <property type="entry name" value="Ankyrin_rpt"/>
</dbReference>
<evidence type="ECO:0000256" key="2">
    <source>
        <dbReference type="ARBA" id="ARBA00022692"/>
    </source>
</evidence>
<keyword evidence="4 8" id="KW-1133">Transmembrane helix</keyword>
<keyword evidence="11" id="KW-1185">Reference proteome</keyword>
<keyword evidence="6 8" id="KW-0472">Membrane</keyword>
<dbReference type="Pfam" id="PF13962">
    <property type="entry name" value="PGG"/>
    <property type="match status" value="1"/>
</dbReference>
<evidence type="ECO:0000256" key="8">
    <source>
        <dbReference type="SAM" id="Phobius"/>
    </source>
</evidence>
<evidence type="ECO:0000256" key="4">
    <source>
        <dbReference type="ARBA" id="ARBA00022989"/>
    </source>
</evidence>
<evidence type="ECO:0000256" key="5">
    <source>
        <dbReference type="ARBA" id="ARBA00023043"/>
    </source>
</evidence>